<evidence type="ECO:0000313" key="12">
    <source>
        <dbReference type="EMBL" id="CUS10807.1"/>
    </source>
</evidence>
<keyword evidence="5" id="KW-0653">Protein transport</keyword>
<comment type="similarity">
    <text evidence="2">Belongs to the GLE1 family.</text>
</comment>
<feature type="compositionally biased region" description="Acidic residues" evidence="11">
    <location>
        <begin position="24"/>
        <end position="35"/>
    </location>
</feature>
<dbReference type="PANTHER" id="PTHR12960:SF0">
    <property type="entry name" value="MRNA EXPORT FACTOR GLE1"/>
    <property type="match status" value="1"/>
</dbReference>
<comment type="subcellular location">
    <subcellularLocation>
        <location evidence="1">Nucleus</location>
        <location evidence="1">Nuclear pore complex</location>
    </subcellularLocation>
</comment>
<evidence type="ECO:0000256" key="11">
    <source>
        <dbReference type="SAM" id="MobiDB-lite"/>
    </source>
</evidence>
<keyword evidence="4" id="KW-0509">mRNA transport</keyword>
<keyword evidence="13" id="KW-1185">Reference proteome</keyword>
<keyword evidence="6" id="KW-0811">Translocation</keyword>
<gene>
    <name evidence="12" type="ORF">GSTUAT00005080001</name>
</gene>
<feature type="region of interest" description="Disordered" evidence="11">
    <location>
        <begin position="199"/>
        <end position="238"/>
    </location>
</feature>
<dbReference type="Proteomes" id="UP001412239">
    <property type="component" value="Unassembled WGS sequence"/>
</dbReference>
<dbReference type="Pfam" id="PF07817">
    <property type="entry name" value="GLE1"/>
    <property type="match status" value="1"/>
</dbReference>
<accession>A0A292PWI4</accession>
<evidence type="ECO:0000256" key="5">
    <source>
        <dbReference type="ARBA" id="ARBA00022927"/>
    </source>
</evidence>
<dbReference type="GO" id="GO:0044614">
    <property type="term" value="C:nuclear pore cytoplasmic filaments"/>
    <property type="evidence" value="ECO:0007669"/>
    <property type="project" value="TreeGrafter"/>
</dbReference>
<keyword evidence="3" id="KW-0813">Transport</keyword>
<sequence length="574" mass="64780">MTPKTERSLSEPWSPAVKMPLPDSDSDDDWEEGSSDADLFANSSNIYSSSPIRTASPRGAQSTCAAHAHTLAEKINALDLKAKEYSLASKLVATDNRASQEFTLVYLQDTRFNPREAAVLEEHFQAKVRRVYEAKCQDDLTRARVEKEHRERLAREAEEAARRAEEIARQQEMERQRHEQERRERERRAAEVARLEAERVRAEEERKRQADLEKEAALKRQKDAEEARARAERDTRERAVREAAAALHAASRPGPRIYGRKSTTYEGVEMQRVIASLHQLRHTVRQEDAFSKAKKLTTIRRGLRPKFGQLNGERGQTIEVRDFLKNTFVELRSDQGGPVVSANDFFLNQDPSCDVPVPVAFVWTVNELAKLLVMQVINECAMKPGTADPIGVAVISTFADERLLVNGHSFIDIVIARLLKKNPILTGELGPEATEGDRKRLGWIQEEDGTWESEENHVNRVVGLTAGYTAIAGRNFGNSKLVNPYPIFNLWHAVATVLNAPADKLTNTHYFVMKTFLEVGAKKLVDVYGHQAKKLVELAVGDWALRGETQGYSGAVSVKAFGKFLRNEEWWKKS</sequence>
<protein>
    <recommendedName>
        <fullName evidence="9">mRNA export factor GLE1</fullName>
    </recommendedName>
    <alternativeName>
        <fullName evidence="10">Nucleoporin GLE1</fullName>
    </alternativeName>
</protein>
<dbReference type="InterPro" id="IPR038506">
    <property type="entry name" value="GLE1-like_sf"/>
</dbReference>
<dbReference type="EMBL" id="LN891038">
    <property type="protein sequence ID" value="CUS10807.1"/>
    <property type="molecule type" value="Genomic_DNA"/>
</dbReference>
<dbReference type="Gene3D" id="1.25.40.510">
    <property type="entry name" value="GLE1-like"/>
    <property type="match status" value="1"/>
</dbReference>
<evidence type="ECO:0000313" key="13">
    <source>
        <dbReference type="Proteomes" id="UP001412239"/>
    </source>
</evidence>
<evidence type="ECO:0000256" key="6">
    <source>
        <dbReference type="ARBA" id="ARBA00023010"/>
    </source>
</evidence>
<evidence type="ECO:0000256" key="8">
    <source>
        <dbReference type="ARBA" id="ARBA00023242"/>
    </source>
</evidence>
<dbReference type="GO" id="GO:0000822">
    <property type="term" value="F:inositol hexakisphosphate binding"/>
    <property type="evidence" value="ECO:0007669"/>
    <property type="project" value="TreeGrafter"/>
</dbReference>
<evidence type="ECO:0000256" key="4">
    <source>
        <dbReference type="ARBA" id="ARBA00022816"/>
    </source>
</evidence>
<feature type="region of interest" description="Disordered" evidence="11">
    <location>
        <begin position="164"/>
        <end position="187"/>
    </location>
</feature>
<reference evidence="12" key="1">
    <citation type="submission" date="2015-10" db="EMBL/GenBank/DDBJ databases">
        <authorList>
            <person name="Regsiter A."/>
            <person name="william w."/>
        </authorList>
    </citation>
    <scope>NUCLEOTIDE SEQUENCE</scope>
    <source>
        <strain evidence="12">Montdore</strain>
    </source>
</reference>
<dbReference type="PANTHER" id="PTHR12960">
    <property type="entry name" value="GLE-1-RELATED"/>
    <property type="match status" value="1"/>
</dbReference>
<dbReference type="GO" id="GO:0005543">
    <property type="term" value="F:phospholipid binding"/>
    <property type="evidence" value="ECO:0007669"/>
    <property type="project" value="TreeGrafter"/>
</dbReference>
<evidence type="ECO:0000256" key="7">
    <source>
        <dbReference type="ARBA" id="ARBA00023132"/>
    </source>
</evidence>
<dbReference type="InterPro" id="IPR012476">
    <property type="entry name" value="GLE1"/>
</dbReference>
<evidence type="ECO:0000256" key="9">
    <source>
        <dbReference type="ARBA" id="ARBA00026227"/>
    </source>
</evidence>
<evidence type="ECO:0000256" key="2">
    <source>
        <dbReference type="ARBA" id="ARBA00011056"/>
    </source>
</evidence>
<organism evidence="12 13">
    <name type="scientific">Tuber aestivum</name>
    <name type="common">summer truffle</name>
    <dbReference type="NCBI Taxonomy" id="59557"/>
    <lineage>
        <taxon>Eukaryota</taxon>
        <taxon>Fungi</taxon>
        <taxon>Dikarya</taxon>
        <taxon>Ascomycota</taxon>
        <taxon>Pezizomycotina</taxon>
        <taxon>Pezizomycetes</taxon>
        <taxon>Pezizales</taxon>
        <taxon>Tuberaceae</taxon>
        <taxon>Tuber</taxon>
    </lineage>
</organism>
<name>A0A292PWI4_9PEZI</name>
<evidence type="ECO:0000256" key="10">
    <source>
        <dbReference type="ARBA" id="ARBA00029983"/>
    </source>
</evidence>
<keyword evidence="8" id="KW-0539">Nucleus</keyword>
<evidence type="ECO:0000256" key="1">
    <source>
        <dbReference type="ARBA" id="ARBA00004567"/>
    </source>
</evidence>
<feature type="region of interest" description="Disordered" evidence="11">
    <location>
        <begin position="1"/>
        <end position="37"/>
    </location>
</feature>
<dbReference type="AlphaFoldDB" id="A0A292PWI4"/>
<evidence type="ECO:0000256" key="3">
    <source>
        <dbReference type="ARBA" id="ARBA00022448"/>
    </source>
</evidence>
<proteinExistence type="inferred from homology"/>
<keyword evidence="7" id="KW-0906">Nuclear pore complex</keyword>
<dbReference type="GO" id="GO:0016973">
    <property type="term" value="P:poly(A)+ mRNA export from nucleus"/>
    <property type="evidence" value="ECO:0007669"/>
    <property type="project" value="InterPro"/>
</dbReference>
<dbReference type="GO" id="GO:0015031">
    <property type="term" value="P:protein transport"/>
    <property type="evidence" value="ECO:0007669"/>
    <property type="project" value="UniProtKB-KW"/>
</dbReference>
<dbReference type="GO" id="GO:0031369">
    <property type="term" value="F:translation initiation factor binding"/>
    <property type="evidence" value="ECO:0007669"/>
    <property type="project" value="TreeGrafter"/>
</dbReference>
<dbReference type="GO" id="GO:0005737">
    <property type="term" value="C:cytoplasm"/>
    <property type="evidence" value="ECO:0007669"/>
    <property type="project" value="TreeGrafter"/>
</dbReference>